<feature type="transmembrane region" description="Helical" evidence="7">
    <location>
        <begin position="193"/>
        <end position="214"/>
    </location>
</feature>
<feature type="transmembrane region" description="Helical" evidence="7">
    <location>
        <begin position="128"/>
        <end position="146"/>
    </location>
</feature>
<sequence length="356" mass="38309">MAKWTVKEWADTALSAESAKDTRWRGFWQRHSSVILMAVAQLISSLIAVTAKLLQTSDYEGPLDTRQVLLTMMGVTTVLSWGWMFLTGVPSFGAKNTWLLLNVRGISGVFGIWGFYYSLRSLPLSEATVINFLSPMVAAYASSLAARVPFTRLQHVAIAISILGVVLVCQPWNTADLETAVTSSMSPERMAAVGAALVGVAGGAGGYVVMSVIGQDASPAVTVNHFSTWTVFLTGLSFAITGVDACRMPSAWEWGQLMFLGVFGLLLQMLIATSMQNGGSTRVLNMVYIQVVFALILDAVVWGENPNWVSVVGGGLILGSVVTAAMTRGDQNAWKGSRDADEEEVELMDDQHELSA</sequence>
<reference evidence="9 10" key="1">
    <citation type="submission" date="2018-02" db="EMBL/GenBank/DDBJ databases">
        <title>The genomes of Aspergillus section Nigri reveals drivers in fungal speciation.</title>
        <authorList>
            <consortium name="DOE Joint Genome Institute"/>
            <person name="Vesth T.C."/>
            <person name="Nybo J."/>
            <person name="Theobald S."/>
            <person name="Brandl J."/>
            <person name="Frisvad J.C."/>
            <person name="Nielsen K.F."/>
            <person name="Lyhne E.K."/>
            <person name="Kogle M.E."/>
            <person name="Kuo A."/>
            <person name="Riley R."/>
            <person name="Clum A."/>
            <person name="Nolan M."/>
            <person name="Lipzen A."/>
            <person name="Salamov A."/>
            <person name="Henrissat B."/>
            <person name="Wiebenga A."/>
            <person name="De vries R.P."/>
            <person name="Grigoriev I.V."/>
            <person name="Mortensen U.H."/>
            <person name="Andersen M.R."/>
            <person name="Baker S.E."/>
        </authorList>
    </citation>
    <scope>NUCLEOTIDE SEQUENCE [LARGE SCALE GENOMIC DNA]</scope>
    <source>
        <strain evidence="9 10">CBS 121057</strain>
    </source>
</reference>
<evidence type="ECO:0000256" key="5">
    <source>
        <dbReference type="ARBA" id="ARBA00023136"/>
    </source>
</evidence>
<feature type="transmembrane region" description="Helical" evidence="7">
    <location>
        <begin position="33"/>
        <end position="55"/>
    </location>
</feature>
<evidence type="ECO:0000256" key="2">
    <source>
        <dbReference type="ARBA" id="ARBA00022692"/>
    </source>
</evidence>
<dbReference type="GO" id="GO:0016020">
    <property type="term" value="C:membrane"/>
    <property type="evidence" value="ECO:0007669"/>
    <property type="project" value="UniProtKB-SubCell"/>
</dbReference>
<protein>
    <recommendedName>
        <fullName evidence="8">EamA domain-containing protein</fullName>
    </recommendedName>
</protein>
<dbReference type="Proteomes" id="UP000248423">
    <property type="component" value="Unassembled WGS sequence"/>
</dbReference>
<dbReference type="SUPFAM" id="SSF103481">
    <property type="entry name" value="Multidrug resistance efflux transporter EmrE"/>
    <property type="match status" value="2"/>
</dbReference>
<dbReference type="EMBL" id="KZ826324">
    <property type="protein sequence ID" value="PYI09965.1"/>
    <property type="molecule type" value="Genomic_DNA"/>
</dbReference>
<evidence type="ECO:0000256" key="3">
    <source>
        <dbReference type="ARBA" id="ARBA00022824"/>
    </source>
</evidence>
<accession>A0A319EQN9</accession>
<evidence type="ECO:0000256" key="4">
    <source>
        <dbReference type="ARBA" id="ARBA00022989"/>
    </source>
</evidence>
<feature type="transmembrane region" description="Helical" evidence="7">
    <location>
        <begin position="226"/>
        <end position="245"/>
    </location>
</feature>
<feature type="region of interest" description="Disordered" evidence="6">
    <location>
        <begin position="333"/>
        <end position="356"/>
    </location>
</feature>
<dbReference type="OrthoDB" id="306876at2759"/>
<feature type="transmembrane region" description="Helical" evidence="7">
    <location>
        <begin position="308"/>
        <end position="327"/>
    </location>
</feature>
<keyword evidence="3" id="KW-0256">Endoplasmic reticulum</keyword>
<evidence type="ECO:0000259" key="8">
    <source>
        <dbReference type="Pfam" id="PF00892"/>
    </source>
</evidence>
<evidence type="ECO:0000256" key="7">
    <source>
        <dbReference type="SAM" id="Phobius"/>
    </source>
</evidence>
<feature type="transmembrane region" description="Helical" evidence="7">
    <location>
        <begin position="283"/>
        <end position="302"/>
    </location>
</feature>
<feature type="transmembrane region" description="Helical" evidence="7">
    <location>
        <begin position="251"/>
        <end position="271"/>
    </location>
</feature>
<dbReference type="InterPro" id="IPR037185">
    <property type="entry name" value="EmrE-like"/>
</dbReference>
<feature type="transmembrane region" description="Helical" evidence="7">
    <location>
        <begin position="98"/>
        <end position="116"/>
    </location>
</feature>
<keyword evidence="4 7" id="KW-1133">Transmembrane helix</keyword>
<comment type="subcellular location">
    <subcellularLocation>
        <location evidence="1">Endoplasmic reticulum membrane</location>
        <topology evidence="1">Multi-pass membrane protein</topology>
    </subcellularLocation>
</comment>
<dbReference type="VEuPathDB" id="FungiDB:BO78DRAFT_415134"/>
<name>A0A319EQN9_ASPSB</name>
<dbReference type="PANTHER" id="PTHR22911">
    <property type="entry name" value="ACYL-MALONYL CONDENSING ENZYME-RELATED"/>
    <property type="match status" value="1"/>
</dbReference>
<evidence type="ECO:0000256" key="1">
    <source>
        <dbReference type="ARBA" id="ARBA00004477"/>
    </source>
</evidence>
<keyword evidence="5 7" id="KW-0472">Membrane</keyword>
<feature type="domain" description="EamA" evidence="8">
    <location>
        <begin position="196"/>
        <end position="322"/>
    </location>
</feature>
<dbReference type="InterPro" id="IPR000620">
    <property type="entry name" value="EamA_dom"/>
</dbReference>
<gene>
    <name evidence="9" type="ORF">BO78DRAFT_415134</name>
</gene>
<dbReference type="AlphaFoldDB" id="A0A319EQN9"/>
<keyword evidence="2 7" id="KW-0812">Transmembrane</keyword>
<feature type="transmembrane region" description="Helical" evidence="7">
    <location>
        <begin position="67"/>
        <end position="86"/>
    </location>
</feature>
<dbReference type="PANTHER" id="PTHR22911:SF6">
    <property type="entry name" value="SOLUTE CARRIER FAMILY 35 MEMBER G1"/>
    <property type="match status" value="1"/>
</dbReference>
<evidence type="ECO:0000313" key="10">
    <source>
        <dbReference type="Proteomes" id="UP000248423"/>
    </source>
</evidence>
<keyword evidence="10" id="KW-1185">Reference proteome</keyword>
<feature type="transmembrane region" description="Helical" evidence="7">
    <location>
        <begin position="153"/>
        <end position="173"/>
    </location>
</feature>
<evidence type="ECO:0000313" key="9">
    <source>
        <dbReference type="EMBL" id="PYI09965.1"/>
    </source>
</evidence>
<feature type="domain" description="EamA" evidence="8">
    <location>
        <begin position="33"/>
        <end position="168"/>
    </location>
</feature>
<dbReference type="Pfam" id="PF00892">
    <property type="entry name" value="EamA"/>
    <property type="match status" value="2"/>
</dbReference>
<organism evidence="9 10">
    <name type="scientific">Aspergillus sclerotiicarbonarius (strain CBS 121057 / IBT 28362)</name>
    <dbReference type="NCBI Taxonomy" id="1448318"/>
    <lineage>
        <taxon>Eukaryota</taxon>
        <taxon>Fungi</taxon>
        <taxon>Dikarya</taxon>
        <taxon>Ascomycota</taxon>
        <taxon>Pezizomycotina</taxon>
        <taxon>Eurotiomycetes</taxon>
        <taxon>Eurotiomycetidae</taxon>
        <taxon>Eurotiales</taxon>
        <taxon>Aspergillaceae</taxon>
        <taxon>Aspergillus</taxon>
        <taxon>Aspergillus subgen. Circumdati</taxon>
    </lineage>
</organism>
<proteinExistence type="predicted"/>
<evidence type="ECO:0000256" key="6">
    <source>
        <dbReference type="SAM" id="MobiDB-lite"/>
    </source>
</evidence>